<keyword evidence="3 5" id="KW-0808">Transferase</keyword>
<gene>
    <name evidence="7" type="primary">dapC</name>
    <name evidence="7" type="ORF">ACFOSH_04600</name>
</gene>
<sequence length="360" mass="38360">MGELPAFPWSALMPLRALAAGHPGGIVNLALGTPVDPSPDVARAALAAAADAPGHPATEGTPEFREAATRYLKRRLGAEVAETAVLPAVGTKELIAWLPAALGLGPGDTVAYPRLSFPTYDVSARLAGATPQAVDLTAGPPAFTPKLLWLNSPSNPDGRILTVAELREYVEWGRKHGVLVVNDECYIEHGWTAEPVSILHPDVSGPGHEGVLAVHSLSKRSNMAGYRAGFVAGDERLVRTLLEVRRHAGLIVPAPIAAAMTAALNDDDHVAGQRLRYLRRRTLLLEALLGRGFRVDGSAGSLFLWATEGRPCWDTTRDLAELGILVAPGEIYGPAGEKHVRLALTATDERIETAVTRLRR</sequence>
<evidence type="ECO:0000259" key="6">
    <source>
        <dbReference type="Pfam" id="PF00155"/>
    </source>
</evidence>
<dbReference type="Proteomes" id="UP001595645">
    <property type="component" value="Unassembled WGS sequence"/>
</dbReference>
<dbReference type="PROSITE" id="PS00105">
    <property type="entry name" value="AA_TRANSFER_CLASS_1"/>
    <property type="match status" value="1"/>
</dbReference>
<feature type="domain" description="Aminotransferase class I/classII large" evidence="6">
    <location>
        <begin position="26"/>
        <end position="358"/>
    </location>
</feature>
<evidence type="ECO:0000256" key="1">
    <source>
        <dbReference type="ARBA" id="ARBA00001933"/>
    </source>
</evidence>
<dbReference type="PANTHER" id="PTHR42832">
    <property type="entry name" value="AMINO ACID AMINOTRANSFERASE"/>
    <property type="match status" value="1"/>
</dbReference>
<evidence type="ECO:0000256" key="5">
    <source>
        <dbReference type="RuleBase" id="RU000481"/>
    </source>
</evidence>
<dbReference type="GO" id="GO:0009016">
    <property type="term" value="F:succinyldiaminopimelate transaminase activity"/>
    <property type="evidence" value="ECO:0007669"/>
    <property type="project" value="UniProtKB-EC"/>
</dbReference>
<dbReference type="PANTHER" id="PTHR42832:SF3">
    <property type="entry name" value="L-GLUTAMINE--4-(METHYLSULFANYL)-2-OXOBUTANOATE AMINOTRANSFERASE"/>
    <property type="match status" value="1"/>
</dbReference>
<dbReference type="EMBL" id="JBHRWK010000009">
    <property type="protein sequence ID" value="MFC3448706.1"/>
    <property type="molecule type" value="Genomic_DNA"/>
</dbReference>
<dbReference type="NCBIfam" id="TIGR03539">
    <property type="entry name" value="DapC_actino"/>
    <property type="match status" value="1"/>
</dbReference>
<dbReference type="InterPro" id="IPR015422">
    <property type="entry name" value="PyrdxlP-dep_Trfase_small"/>
</dbReference>
<dbReference type="Gene3D" id="3.90.1150.10">
    <property type="entry name" value="Aspartate Aminotransferase, domain 1"/>
    <property type="match status" value="1"/>
</dbReference>
<dbReference type="InterPro" id="IPR015424">
    <property type="entry name" value="PyrdxlP-dep_Trfase"/>
</dbReference>
<evidence type="ECO:0000256" key="4">
    <source>
        <dbReference type="ARBA" id="ARBA00023194"/>
    </source>
</evidence>
<evidence type="ECO:0000313" key="7">
    <source>
        <dbReference type="EMBL" id="MFC3448706.1"/>
    </source>
</evidence>
<dbReference type="CDD" id="cd00609">
    <property type="entry name" value="AAT_like"/>
    <property type="match status" value="1"/>
</dbReference>
<dbReference type="EC" id="2.6.1.-" evidence="5"/>
<dbReference type="Pfam" id="PF00155">
    <property type="entry name" value="Aminotran_1_2"/>
    <property type="match status" value="1"/>
</dbReference>
<dbReference type="InterPro" id="IPR019880">
    <property type="entry name" value="OxyQ"/>
</dbReference>
<keyword evidence="4" id="KW-0045">Antibiotic biosynthesis</keyword>
<dbReference type="InterPro" id="IPR050881">
    <property type="entry name" value="LL-DAP_aminotransferase"/>
</dbReference>
<proteinExistence type="inferred from homology"/>
<dbReference type="InterPro" id="IPR015421">
    <property type="entry name" value="PyrdxlP-dep_Trfase_major"/>
</dbReference>
<reference evidence="8" key="1">
    <citation type="journal article" date="2019" name="Int. J. Syst. Evol. Microbiol.">
        <title>The Global Catalogue of Microorganisms (GCM) 10K type strain sequencing project: providing services to taxonomists for standard genome sequencing and annotation.</title>
        <authorList>
            <consortium name="The Broad Institute Genomics Platform"/>
            <consortium name="The Broad Institute Genome Sequencing Center for Infectious Disease"/>
            <person name="Wu L."/>
            <person name="Ma J."/>
        </authorList>
    </citation>
    <scope>NUCLEOTIDE SEQUENCE [LARGE SCALE GENOMIC DNA]</scope>
    <source>
        <strain evidence="8">CGMCC 4.7676</strain>
    </source>
</reference>
<dbReference type="InterPro" id="IPR004839">
    <property type="entry name" value="Aminotransferase_I/II_large"/>
</dbReference>
<organism evidence="7 8">
    <name type="scientific">Amycolatopsis speibonae</name>
    <dbReference type="NCBI Taxonomy" id="1450224"/>
    <lineage>
        <taxon>Bacteria</taxon>
        <taxon>Bacillati</taxon>
        <taxon>Actinomycetota</taxon>
        <taxon>Actinomycetes</taxon>
        <taxon>Pseudonocardiales</taxon>
        <taxon>Pseudonocardiaceae</taxon>
        <taxon>Amycolatopsis</taxon>
    </lineage>
</organism>
<dbReference type="SUPFAM" id="SSF53383">
    <property type="entry name" value="PLP-dependent transferases"/>
    <property type="match status" value="1"/>
</dbReference>
<keyword evidence="8" id="KW-1185">Reference proteome</keyword>
<keyword evidence="2 5" id="KW-0032">Aminotransferase</keyword>
<comment type="cofactor">
    <cofactor evidence="1 5">
        <name>pyridoxal 5'-phosphate</name>
        <dbReference type="ChEBI" id="CHEBI:597326"/>
    </cofactor>
</comment>
<evidence type="ECO:0000313" key="8">
    <source>
        <dbReference type="Proteomes" id="UP001595645"/>
    </source>
</evidence>
<comment type="similarity">
    <text evidence="5">Belongs to the class-I pyridoxal-phosphate-dependent aminotransferase family.</text>
</comment>
<comment type="caution">
    <text evidence="7">The sequence shown here is derived from an EMBL/GenBank/DDBJ whole genome shotgun (WGS) entry which is preliminary data.</text>
</comment>
<dbReference type="Gene3D" id="3.40.640.10">
    <property type="entry name" value="Type I PLP-dependent aspartate aminotransferase-like (Major domain)"/>
    <property type="match status" value="1"/>
</dbReference>
<dbReference type="InterPro" id="IPR004838">
    <property type="entry name" value="NHTrfase_class1_PyrdxlP-BS"/>
</dbReference>
<evidence type="ECO:0000256" key="2">
    <source>
        <dbReference type="ARBA" id="ARBA00022576"/>
    </source>
</evidence>
<accession>A0ABV7NPG2</accession>
<dbReference type="RefSeq" id="WP_378237552.1">
    <property type="nucleotide sequence ID" value="NZ_JBHRWK010000009.1"/>
</dbReference>
<evidence type="ECO:0000256" key="3">
    <source>
        <dbReference type="ARBA" id="ARBA00022679"/>
    </source>
</evidence>
<protein>
    <recommendedName>
        <fullName evidence="5">Aminotransferase</fullName>
        <ecNumber evidence="5">2.6.1.-</ecNumber>
    </recommendedName>
</protein>
<name>A0ABV7NPG2_9PSEU</name>